<dbReference type="AlphaFoldDB" id="A0A6P5TRI6"/>
<keyword evidence="1 2" id="KW-0344">Guanine-nucleotide releasing factor</keyword>
<feature type="compositionally biased region" description="Basic and acidic residues" evidence="3">
    <location>
        <begin position="179"/>
        <end position="198"/>
    </location>
</feature>
<dbReference type="GO" id="GO:0009664">
    <property type="term" value="P:plant-type cell wall organization"/>
    <property type="evidence" value="ECO:0007669"/>
    <property type="project" value="EnsemblPlants"/>
</dbReference>
<dbReference type="PANTHER" id="PTHR33101">
    <property type="entry name" value="ROP GUANINE NUCLEOTIDE EXCHANGE FACTOR 1"/>
    <property type="match status" value="1"/>
</dbReference>
<dbReference type="GO" id="GO:0005085">
    <property type="term" value="F:guanyl-nucleotide exchange factor activity"/>
    <property type="evidence" value="ECO:0007669"/>
    <property type="project" value="UniProtKB-UniRule"/>
</dbReference>
<dbReference type="GeneID" id="110769849"/>
<reference evidence="6" key="1">
    <citation type="submission" date="2025-08" db="UniProtKB">
        <authorList>
            <consortium name="RefSeq"/>
        </authorList>
    </citation>
    <scope>IDENTIFICATION</scope>
</reference>
<dbReference type="RefSeq" id="XP_021829581.1">
    <property type="nucleotide sequence ID" value="XM_021973889.1"/>
</dbReference>
<dbReference type="FunFam" id="1.20.58.2010:FF:000004">
    <property type="entry name" value="Rop guanine nucleotide exchange factor 1"/>
    <property type="match status" value="1"/>
</dbReference>
<feature type="region of interest" description="Disordered" evidence="3">
    <location>
        <begin position="662"/>
        <end position="705"/>
    </location>
</feature>
<sequence length="705" mass="79198">MDRAFTHQEERERTQRLQNQQLKLCLPLVRFRGFNNHNPFSIFGFWASKFLRNLHCRARISNSCCLGRLQYNGMVVNNSAFCESPGFIEEGKAAMEGLVERNEGIIEGKREDFGECLGQVGTLGDLIEEKGRESSSSSDFLTSETTGHEEQSHSSSDEETSSAPSLGWPIQKAEASDCTSKKGSEAAERTHLDDRNLEKQGSTISETELMKERFSKLLLGEDMSGCGNGVCTALAISNAITNLCATLFGQLWRLEPLPQEKKLMWRREMEWLLCVSDHIVELIPSWQTFPDGSKLEVMTCRPRSDLYVNLPALRKLDNMLLEILDSFVNTEFWYVDQGILAPDADGSSSFRRAFQRQEEKWWLPVPRVPPGGLHENSKKQLQHKRDCTSQILKAAMAINSITLADMEVPESYLEALPKNGRASLGDLIYRYISSDQFSPECLLDCLDLSSEHQAIEIANRVEASIYLWRKKANSKPTNNATRFSSRSSWEMVKELMVDAEKKELLPERAESLLMCLRQRFPGLPQTALDMSKIQYNKDVGKSILESYSRVLESLAFNIVARIDDLLYVDDLTRHSDKFSSISKVSIISHKSTPNPYSVPISSTPYKTAFTTPSFSPGQLVSPLRGDRSPFITSGKIPQRGLGVKKVLTDYLSIDAKGKDYSDPIEKPDSVLNTTQETLGSQMGMDSYQCTKASTSPASRDSITQE</sequence>
<dbReference type="Proteomes" id="UP000515124">
    <property type="component" value="Unplaced"/>
</dbReference>
<dbReference type="GO" id="GO:0005886">
    <property type="term" value="C:plasma membrane"/>
    <property type="evidence" value="ECO:0007669"/>
    <property type="project" value="EnsemblPlants"/>
</dbReference>
<dbReference type="InterPro" id="IPR038937">
    <property type="entry name" value="RopGEF"/>
</dbReference>
<evidence type="ECO:0000256" key="1">
    <source>
        <dbReference type="ARBA" id="ARBA00022658"/>
    </source>
</evidence>
<name>A0A6P5TRI6_PRUAV</name>
<feature type="domain" description="PRONE" evidence="4">
    <location>
        <begin position="197"/>
        <end position="579"/>
    </location>
</feature>
<dbReference type="InterPro" id="IPR005512">
    <property type="entry name" value="PRONE_dom"/>
</dbReference>
<dbReference type="KEGG" id="pavi:110769849"/>
<evidence type="ECO:0000256" key="2">
    <source>
        <dbReference type="PROSITE-ProRule" id="PRU00663"/>
    </source>
</evidence>
<accession>A0A6P5TRI6</accession>
<feature type="compositionally biased region" description="Polar residues" evidence="3">
    <location>
        <begin position="670"/>
        <end position="680"/>
    </location>
</feature>
<dbReference type="PANTHER" id="PTHR33101:SF14">
    <property type="entry name" value="ROP GUANINE NUCLEOTIDE EXCHANGE FACTOR 7"/>
    <property type="match status" value="1"/>
</dbReference>
<evidence type="ECO:0000313" key="5">
    <source>
        <dbReference type="Proteomes" id="UP000515124"/>
    </source>
</evidence>
<dbReference type="PROSITE" id="PS51334">
    <property type="entry name" value="PRONE"/>
    <property type="match status" value="1"/>
</dbReference>
<dbReference type="GO" id="GO:0005829">
    <property type="term" value="C:cytosol"/>
    <property type="evidence" value="ECO:0007669"/>
    <property type="project" value="EnsemblPlants"/>
</dbReference>
<dbReference type="FunFam" id="1.20.58.2010:FF:000001">
    <property type="entry name" value="Rop guanine nucleotide exchange factor 14"/>
    <property type="match status" value="1"/>
</dbReference>
<evidence type="ECO:0000313" key="6">
    <source>
        <dbReference type="RefSeq" id="XP_021829581.1"/>
    </source>
</evidence>
<keyword evidence="5" id="KW-1185">Reference proteome</keyword>
<feature type="compositionally biased region" description="Basic and acidic residues" evidence="3">
    <location>
        <begin position="146"/>
        <end position="156"/>
    </location>
</feature>
<organism evidence="5 6">
    <name type="scientific">Prunus avium</name>
    <name type="common">Cherry</name>
    <name type="synonym">Cerasus avium</name>
    <dbReference type="NCBI Taxonomy" id="42229"/>
    <lineage>
        <taxon>Eukaryota</taxon>
        <taxon>Viridiplantae</taxon>
        <taxon>Streptophyta</taxon>
        <taxon>Embryophyta</taxon>
        <taxon>Tracheophyta</taxon>
        <taxon>Spermatophyta</taxon>
        <taxon>Magnoliopsida</taxon>
        <taxon>eudicotyledons</taxon>
        <taxon>Gunneridae</taxon>
        <taxon>Pentapetalae</taxon>
        <taxon>rosids</taxon>
        <taxon>fabids</taxon>
        <taxon>Rosales</taxon>
        <taxon>Rosaceae</taxon>
        <taxon>Amygdaloideae</taxon>
        <taxon>Amygdaleae</taxon>
        <taxon>Prunus</taxon>
    </lineage>
</organism>
<evidence type="ECO:0000259" key="4">
    <source>
        <dbReference type="PROSITE" id="PS51334"/>
    </source>
</evidence>
<evidence type="ECO:0000256" key="3">
    <source>
        <dbReference type="SAM" id="MobiDB-lite"/>
    </source>
</evidence>
<feature type="compositionally biased region" description="Polar residues" evidence="3">
    <location>
        <begin position="687"/>
        <end position="705"/>
    </location>
</feature>
<dbReference type="SMR" id="A0A6P5TRI6"/>
<feature type="region of interest" description="Disordered" evidence="3">
    <location>
        <begin position="127"/>
        <end position="203"/>
    </location>
</feature>
<dbReference type="Gene3D" id="1.20.58.2010">
    <property type="entry name" value="PRONE domain, subdomain 1"/>
    <property type="match status" value="2"/>
</dbReference>
<proteinExistence type="predicted"/>
<protein>
    <submittedName>
        <fullName evidence="6">Rop guanine nucleotide exchange factor 7-like</fullName>
    </submittedName>
</protein>
<gene>
    <name evidence="6" type="primary">LOC110769849</name>
</gene>
<dbReference type="Pfam" id="PF03759">
    <property type="entry name" value="PRONE"/>
    <property type="match status" value="1"/>
</dbReference>
<dbReference type="Gramene" id="Pav_sc0001794.1_g290.1.mk:mrna">
    <property type="protein sequence ID" value="Pav_sc0001794.1_g290.1.mk:mrna"/>
    <property type="gene ID" value="Pav_sc0001794.1_g290.1.mk"/>
</dbReference>